<keyword evidence="3 13" id="KW-0812">Transmembrane</keyword>
<evidence type="ECO:0000256" key="2">
    <source>
        <dbReference type="ARBA" id="ARBA00022475"/>
    </source>
</evidence>
<dbReference type="InterPro" id="IPR017452">
    <property type="entry name" value="GPCR_Rhodpsn_7TM"/>
</dbReference>
<dbReference type="PRINTS" id="PR00237">
    <property type="entry name" value="GPCRRHODOPSN"/>
</dbReference>
<protein>
    <recommendedName>
        <fullName evidence="12">Chemokine C-C motif receptor-like 2</fullName>
    </recommendedName>
</protein>
<dbReference type="Gene3D" id="1.20.1070.10">
    <property type="entry name" value="Rhodopsin 7-helix transmembrane proteins"/>
    <property type="match status" value="1"/>
</dbReference>
<evidence type="ECO:0000259" key="14">
    <source>
        <dbReference type="PROSITE" id="PS50262"/>
    </source>
</evidence>
<evidence type="ECO:0000256" key="3">
    <source>
        <dbReference type="ARBA" id="ARBA00022692"/>
    </source>
</evidence>
<keyword evidence="7" id="KW-1015">Disulfide bond</keyword>
<keyword evidence="4 13" id="KW-1133">Transmembrane helix</keyword>
<feature type="domain" description="G-protein coupled receptors family 1 profile" evidence="14">
    <location>
        <begin position="67"/>
        <end position="309"/>
    </location>
</feature>
<evidence type="ECO:0000256" key="6">
    <source>
        <dbReference type="ARBA" id="ARBA00023136"/>
    </source>
</evidence>
<feature type="transmembrane region" description="Helical" evidence="13">
    <location>
        <begin position="292"/>
        <end position="312"/>
    </location>
</feature>
<feature type="transmembrane region" description="Helical" evidence="13">
    <location>
        <begin position="204"/>
        <end position="227"/>
    </location>
</feature>
<dbReference type="PRINTS" id="PR00657">
    <property type="entry name" value="CCCHEMOKINER"/>
</dbReference>
<comment type="function">
    <text evidence="11">Receptor for CCL19 and chemerin/RARRES2. Does not appear to be a signaling receptor, but may have a role in modulating chemokine-triggered immune responses by capturing and internalizing CCL19 or by presenting RARRES2 ligand to CMKLR1, a functional signaling receptor. Plays a critical role for the development of Th2 responses.</text>
</comment>
<evidence type="ECO:0000256" key="7">
    <source>
        <dbReference type="ARBA" id="ARBA00023157"/>
    </source>
</evidence>
<keyword evidence="2" id="KW-1003">Cell membrane</keyword>
<evidence type="ECO:0000256" key="11">
    <source>
        <dbReference type="ARBA" id="ARBA00053413"/>
    </source>
</evidence>
<evidence type="ECO:0000256" key="8">
    <source>
        <dbReference type="ARBA" id="ARBA00023170"/>
    </source>
</evidence>
<dbReference type="GO" id="GO:0048020">
    <property type="term" value="F:CCR chemokine receptor binding"/>
    <property type="evidence" value="ECO:0007669"/>
    <property type="project" value="Ensembl"/>
</dbReference>
<proteinExistence type="predicted"/>
<dbReference type="PROSITE" id="PS50262">
    <property type="entry name" value="G_PROTEIN_RECEP_F1_2"/>
    <property type="match status" value="1"/>
</dbReference>
<dbReference type="SUPFAM" id="SSF81321">
    <property type="entry name" value="Family A G protein-coupled receptor-like"/>
    <property type="match status" value="1"/>
</dbReference>
<dbReference type="GO" id="GO:0006955">
    <property type="term" value="P:immune response"/>
    <property type="evidence" value="ECO:0007669"/>
    <property type="project" value="TreeGrafter"/>
</dbReference>
<dbReference type="GO" id="GO:0016493">
    <property type="term" value="F:C-C chemokine receptor activity"/>
    <property type="evidence" value="ECO:0007669"/>
    <property type="project" value="TreeGrafter"/>
</dbReference>
<dbReference type="GO" id="GO:0005737">
    <property type="term" value="C:cytoplasm"/>
    <property type="evidence" value="ECO:0007669"/>
    <property type="project" value="TreeGrafter"/>
</dbReference>
<accession>A0A8C9K9X3</accession>
<reference evidence="15" key="2">
    <citation type="submission" date="2025-09" db="UniProtKB">
        <authorList>
            <consortium name="Ensembl"/>
        </authorList>
    </citation>
    <scope>IDENTIFICATION</scope>
</reference>
<dbReference type="InterPro" id="IPR000276">
    <property type="entry name" value="GPCR_Rhodpsn"/>
</dbReference>
<name>A0A8C9K9X3_PANTA</name>
<dbReference type="Pfam" id="PF00001">
    <property type="entry name" value="7tm_1"/>
    <property type="match status" value="1"/>
</dbReference>
<dbReference type="GO" id="GO:0019722">
    <property type="term" value="P:calcium-mediated signaling"/>
    <property type="evidence" value="ECO:0007669"/>
    <property type="project" value="TreeGrafter"/>
</dbReference>
<dbReference type="AlphaFoldDB" id="A0A8C9K9X3"/>
<dbReference type="FunFam" id="1.20.1070.10:FF:000130">
    <property type="entry name" value="Chemokine (C-C motif) receptor 2"/>
    <property type="match status" value="1"/>
</dbReference>
<keyword evidence="8" id="KW-0675">Receptor</keyword>
<dbReference type="PANTHER" id="PTHR10489:SF655">
    <property type="entry name" value="C-C CHEMOKINE RECEPTOR-LIKE 2"/>
    <property type="match status" value="1"/>
</dbReference>
<dbReference type="GO" id="GO:0007204">
    <property type="term" value="P:positive regulation of cytosolic calcium ion concentration"/>
    <property type="evidence" value="ECO:0007669"/>
    <property type="project" value="TreeGrafter"/>
</dbReference>
<keyword evidence="10" id="KW-0807">Transducer</keyword>
<evidence type="ECO:0000256" key="9">
    <source>
        <dbReference type="ARBA" id="ARBA00023180"/>
    </source>
</evidence>
<dbReference type="GO" id="GO:0009897">
    <property type="term" value="C:external side of plasma membrane"/>
    <property type="evidence" value="ECO:0007669"/>
    <property type="project" value="TreeGrafter"/>
</dbReference>
<feature type="transmembrane region" description="Helical" evidence="13">
    <location>
        <begin position="154"/>
        <end position="173"/>
    </location>
</feature>
<dbReference type="GO" id="GO:0060326">
    <property type="term" value="P:cell chemotaxis"/>
    <property type="evidence" value="ECO:0007669"/>
    <property type="project" value="TreeGrafter"/>
</dbReference>
<evidence type="ECO:0000256" key="12">
    <source>
        <dbReference type="ARBA" id="ARBA00073564"/>
    </source>
</evidence>
<feature type="transmembrane region" description="Helical" evidence="13">
    <location>
        <begin position="115"/>
        <end position="134"/>
    </location>
</feature>
<dbReference type="GeneTree" id="ENSGT01020000230359"/>
<organism evidence="15 16">
    <name type="scientific">Panthera tigris altaica</name>
    <name type="common">Siberian tiger</name>
    <dbReference type="NCBI Taxonomy" id="74533"/>
    <lineage>
        <taxon>Eukaryota</taxon>
        <taxon>Metazoa</taxon>
        <taxon>Chordata</taxon>
        <taxon>Craniata</taxon>
        <taxon>Vertebrata</taxon>
        <taxon>Euteleostomi</taxon>
        <taxon>Mammalia</taxon>
        <taxon>Eutheria</taxon>
        <taxon>Laurasiatheria</taxon>
        <taxon>Carnivora</taxon>
        <taxon>Feliformia</taxon>
        <taxon>Felidae</taxon>
        <taxon>Pantherinae</taxon>
        <taxon>Panthera</taxon>
    </lineage>
</organism>
<evidence type="ECO:0000256" key="13">
    <source>
        <dbReference type="SAM" id="Phobius"/>
    </source>
</evidence>
<evidence type="ECO:0000256" key="10">
    <source>
        <dbReference type="ARBA" id="ARBA00023224"/>
    </source>
</evidence>
<dbReference type="GO" id="GO:0006954">
    <property type="term" value="P:inflammatory response"/>
    <property type="evidence" value="ECO:0007669"/>
    <property type="project" value="TreeGrafter"/>
</dbReference>
<evidence type="ECO:0000313" key="15">
    <source>
        <dbReference type="Ensembl" id="ENSPTIP00000015120.1"/>
    </source>
</evidence>
<gene>
    <name evidence="15" type="primary">CCRL2</name>
</gene>
<evidence type="ECO:0000256" key="1">
    <source>
        <dbReference type="ARBA" id="ARBA00004651"/>
    </source>
</evidence>
<feature type="transmembrane region" description="Helical" evidence="13">
    <location>
        <begin position="56"/>
        <end position="76"/>
    </location>
</feature>
<dbReference type="PANTHER" id="PTHR10489">
    <property type="entry name" value="CELL ADHESION MOLECULE"/>
    <property type="match status" value="1"/>
</dbReference>
<reference evidence="15" key="1">
    <citation type="submission" date="2025-08" db="UniProtKB">
        <authorList>
            <consortium name="Ensembl"/>
        </authorList>
    </citation>
    <scope>IDENTIFICATION</scope>
</reference>
<dbReference type="InterPro" id="IPR050119">
    <property type="entry name" value="CCR1-9-like"/>
</dbReference>
<feature type="transmembrane region" description="Helical" evidence="13">
    <location>
        <begin position="88"/>
        <end position="109"/>
    </location>
</feature>
<evidence type="ECO:0000256" key="4">
    <source>
        <dbReference type="ARBA" id="ARBA00022989"/>
    </source>
</evidence>
<dbReference type="InterPro" id="IPR000355">
    <property type="entry name" value="Chemokine_rcpt"/>
</dbReference>
<keyword evidence="6 13" id="KW-0472">Membrane</keyword>
<feature type="transmembrane region" description="Helical" evidence="13">
    <location>
        <begin position="248"/>
        <end position="272"/>
    </location>
</feature>
<evidence type="ECO:0000313" key="16">
    <source>
        <dbReference type="Proteomes" id="UP000675900"/>
    </source>
</evidence>
<dbReference type="Proteomes" id="UP000675900">
    <property type="component" value="Unassembled WGS sequence"/>
</dbReference>
<keyword evidence="16" id="KW-1185">Reference proteome</keyword>
<keyword evidence="5" id="KW-0297">G-protein coupled receptor</keyword>
<dbReference type="GO" id="GO:0019957">
    <property type="term" value="F:C-C chemokine binding"/>
    <property type="evidence" value="ECO:0007669"/>
    <property type="project" value="TreeGrafter"/>
</dbReference>
<comment type="subcellular location">
    <subcellularLocation>
        <location evidence="1">Cell membrane</location>
        <topology evidence="1">Multi-pass membrane protein</topology>
    </subcellularLocation>
</comment>
<dbReference type="Ensembl" id="ENSPTIT00000019246.1">
    <property type="protein sequence ID" value="ENSPTIP00000015120.1"/>
    <property type="gene ID" value="ENSPTIG00000014313.1"/>
</dbReference>
<keyword evidence="9" id="KW-0325">Glycoprotein</keyword>
<evidence type="ECO:0000256" key="5">
    <source>
        <dbReference type="ARBA" id="ARBA00023040"/>
    </source>
</evidence>
<sequence length="353" mass="40237">LVSTRRAEGRLMMANYTLAPEDNYDVFIEGDLNDDEIETCHPYDAKVLLSRVVPKLFIPVLLAGLLGNILTVLILAKHKGLRRTENVYFLNLAVSNLCFSLSLPLWAYTAPVCKTLVVFSSIGLYSEALFNVLLTVQRYLVSCNTRRFPRTRTMCWNIASTVLAWGLATLVILPESVFYKPQMESQNYECFVSSPPFLPADETFWKHFLTLKMNILGLLFPLCALTFCYTRLRKTLSFRGRRYDPHKLVFAVVVVFLLMWGPYNIALFLSAFREHFSLHDCQSNYHLDRSVQIVRIVAATHCCVNPVLHAVLDTTFRRHLCRLCRLRGDSLLPGTEGSAQDASVEEHDDSTRV</sequence>